<evidence type="ECO:0000313" key="11">
    <source>
        <dbReference type="Proteomes" id="UP000694846"/>
    </source>
</evidence>
<dbReference type="GO" id="GO:0042761">
    <property type="term" value="P:very long-chain fatty acid biosynthetic process"/>
    <property type="evidence" value="ECO:0007669"/>
    <property type="project" value="TreeGrafter"/>
</dbReference>
<dbReference type="GO" id="GO:0019367">
    <property type="term" value="P:fatty acid elongation, saturated fatty acid"/>
    <property type="evidence" value="ECO:0007669"/>
    <property type="project" value="TreeGrafter"/>
</dbReference>
<dbReference type="GO" id="GO:0030148">
    <property type="term" value="P:sphingolipid biosynthetic process"/>
    <property type="evidence" value="ECO:0007669"/>
    <property type="project" value="TreeGrafter"/>
</dbReference>
<dbReference type="RefSeq" id="XP_025416895.1">
    <property type="nucleotide sequence ID" value="XM_025561110.1"/>
</dbReference>
<evidence type="ECO:0000313" key="12">
    <source>
        <dbReference type="RefSeq" id="XP_025416895.1"/>
    </source>
</evidence>
<feature type="transmembrane region" description="Helical" evidence="10">
    <location>
        <begin position="231"/>
        <end position="247"/>
    </location>
</feature>
<dbReference type="Pfam" id="PF01151">
    <property type="entry name" value="ELO"/>
    <property type="match status" value="1"/>
</dbReference>
<gene>
    <name evidence="12 13" type="primary">LOC112688094</name>
</gene>
<feature type="transmembrane region" description="Helical" evidence="10">
    <location>
        <begin position="108"/>
        <end position="129"/>
    </location>
</feature>
<keyword evidence="8 10" id="KW-0472">Membrane</keyword>
<name>A0A8B8G2L7_9HEMI</name>
<dbReference type="GO" id="GO:0009922">
    <property type="term" value="F:fatty acid elongase activity"/>
    <property type="evidence" value="ECO:0007669"/>
    <property type="project" value="UniProtKB-EC"/>
</dbReference>
<feature type="transmembrane region" description="Helical" evidence="10">
    <location>
        <begin position="294"/>
        <end position="312"/>
    </location>
</feature>
<dbReference type="GO" id="GO:0005789">
    <property type="term" value="C:endoplasmic reticulum membrane"/>
    <property type="evidence" value="ECO:0007669"/>
    <property type="project" value="TreeGrafter"/>
</dbReference>
<dbReference type="PROSITE" id="PS01188">
    <property type="entry name" value="ELO"/>
    <property type="match status" value="1"/>
</dbReference>
<keyword evidence="5 10" id="KW-0276">Fatty acid metabolism</keyword>
<dbReference type="InterPro" id="IPR002076">
    <property type="entry name" value="ELO_fam"/>
</dbReference>
<feature type="transmembrane region" description="Helical" evidence="10">
    <location>
        <begin position="149"/>
        <end position="167"/>
    </location>
</feature>
<feature type="transmembrane region" description="Helical" evidence="10">
    <location>
        <begin position="201"/>
        <end position="219"/>
    </location>
</feature>
<dbReference type="AlphaFoldDB" id="A0A8B8G2L7"/>
<evidence type="ECO:0000256" key="6">
    <source>
        <dbReference type="ARBA" id="ARBA00022989"/>
    </source>
</evidence>
<dbReference type="Proteomes" id="UP000694846">
    <property type="component" value="Unplaced"/>
</dbReference>
<keyword evidence="4 10" id="KW-0812">Transmembrane</keyword>
<evidence type="ECO:0000256" key="10">
    <source>
        <dbReference type="RuleBase" id="RU361115"/>
    </source>
</evidence>
<accession>A0A8B8G2L7</accession>
<keyword evidence="2 10" id="KW-0444">Lipid biosynthesis</keyword>
<evidence type="ECO:0000256" key="5">
    <source>
        <dbReference type="ARBA" id="ARBA00022832"/>
    </source>
</evidence>
<dbReference type="GO" id="GO:0034626">
    <property type="term" value="P:fatty acid elongation, polyunsaturated fatty acid"/>
    <property type="evidence" value="ECO:0007669"/>
    <property type="project" value="TreeGrafter"/>
</dbReference>
<evidence type="ECO:0000256" key="3">
    <source>
        <dbReference type="ARBA" id="ARBA00022679"/>
    </source>
</evidence>
<comment type="subcellular location">
    <subcellularLocation>
        <location evidence="1">Membrane</location>
        <topology evidence="1">Multi-pass membrane protein</topology>
    </subcellularLocation>
</comment>
<keyword evidence="7 10" id="KW-0443">Lipid metabolism</keyword>
<proteinExistence type="inferred from homology"/>
<comment type="catalytic activity">
    <reaction evidence="10">
        <text>a very-long-chain acyl-CoA + malonyl-CoA + H(+) = a very-long-chain 3-oxoacyl-CoA + CO2 + CoA</text>
        <dbReference type="Rhea" id="RHEA:32727"/>
        <dbReference type="ChEBI" id="CHEBI:15378"/>
        <dbReference type="ChEBI" id="CHEBI:16526"/>
        <dbReference type="ChEBI" id="CHEBI:57287"/>
        <dbReference type="ChEBI" id="CHEBI:57384"/>
        <dbReference type="ChEBI" id="CHEBI:90725"/>
        <dbReference type="ChEBI" id="CHEBI:90736"/>
        <dbReference type="EC" id="2.3.1.199"/>
    </reaction>
</comment>
<dbReference type="PANTHER" id="PTHR11157">
    <property type="entry name" value="FATTY ACID ACYL TRANSFERASE-RELATED"/>
    <property type="match status" value="1"/>
</dbReference>
<dbReference type="GO" id="GO:0034625">
    <property type="term" value="P:fatty acid elongation, monounsaturated fatty acid"/>
    <property type="evidence" value="ECO:0007669"/>
    <property type="project" value="TreeGrafter"/>
</dbReference>
<evidence type="ECO:0000256" key="2">
    <source>
        <dbReference type="ARBA" id="ARBA00022516"/>
    </source>
</evidence>
<dbReference type="OrthoDB" id="434092at2759"/>
<evidence type="ECO:0000313" key="13">
    <source>
        <dbReference type="RefSeq" id="XP_025416896.1"/>
    </source>
</evidence>
<keyword evidence="6 10" id="KW-1133">Transmembrane helix</keyword>
<evidence type="ECO:0000256" key="4">
    <source>
        <dbReference type="ARBA" id="ARBA00022692"/>
    </source>
</evidence>
<evidence type="ECO:0000256" key="9">
    <source>
        <dbReference type="ARBA" id="ARBA00023160"/>
    </source>
</evidence>
<keyword evidence="3 10" id="KW-0808">Transferase</keyword>
<evidence type="ECO:0000256" key="7">
    <source>
        <dbReference type="ARBA" id="ARBA00023098"/>
    </source>
</evidence>
<sequence length="353" mass="42152">MRNFKIIIYPNRLEIFNSIVVPLKSVRRSAKTSRRIETRMLLLCRRRVHGLNSILKEKSIIILSSEYYFAEQNMANLTRAHSFVYQTQDHLLKMLKNELVFDEVVDSWAFMSTPWSVLSILSVYLFFVLKVGPNMMENRKPYNIKNVMLLYNAIQTLYNGWLVMWFFTTPGAVAYQINHICHPLPRNLNQFLVHELNKGSWYFFLSKVIDLLDTVFFVLRKKQSQVSFLHVYHHVNMVITCWAYLRFIKGEQLLLAGLINSFIHTVMYSYYFLSALGPHMQKYLWWKKYLTRMQIIQFISIMVFNVGLYAFSCTIPKLFMMYVLADLSLFLYLFLMFYRRTYETKHKGKEHTN</sequence>
<feature type="transmembrane region" description="Helical" evidence="10">
    <location>
        <begin position="318"/>
        <end position="338"/>
    </location>
</feature>
<dbReference type="InterPro" id="IPR030457">
    <property type="entry name" value="ELO_CS"/>
</dbReference>
<reference evidence="12 13" key="1">
    <citation type="submission" date="2025-04" db="UniProtKB">
        <authorList>
            <consortium name="RefSeq"/>
        </authorList>
    </citation>
    <scope>IDENTIFICATION</scope>
    <source>
        <tissue evidence="12 13">Whole body</tissue>
    </source>
</reference>
<dbReference type="EC" id="2.3.1.199" evidence="10"/>
<comment type="similarity">
    <text evidence="10">Belongs to the ELO family.</text>
</comment>
<feature type="transmembrane region" description="Helical" evidence="10">
    <location>
        <begin position="253"/>
        <end position="273"/>
    </location>
</feature>
<dbReference type="RefSeq" id="XP_025416896.1">
    <property type="nucleotide sequence ID" value="XM_025561111.1"/>
</dbReference>
<dbReference type="GeneID" id="112688094"/>
<dbReference type="PANTHER" id="PTHR11157:SF103">
    <property type="entry name" value="ELONGATION OF VERY LONG CHAIN FATTY ACIDS PROTEIN"/>
    <property type="match status" value="1"/>
</dbReference>
<evidence type="ECO:0000256" key="8">
    <source>
        <dbReference type="ARBA" id="ARBA00023136"/>
    </source>
</evidence>
<evidence type="ECO:0000256" key="1">
    <source>
        <dbReference type="ARBA" id="ARBA00004141"/>
    </source>
</evidence>
<organism evidence="11 12">
    <name type="scientific">Sipha flava</name>
    <name type="common">yellow sugarcane aphid</name>
    <dbReference type="NCBI Taxonomy" id="143950"/>
    <lineage>
        <taxon>Eukaryota</taxon>
        <taxon>Metazoa</taxon>
        <taxon>Ecdysozoa</taxon>
        <taxon>Arthropoda</taxon>
        <taxon>Hexapoda</taxon>
        <taxon>Insecta</taxon>
        <taxon>Pterygota</taxon>
        <taxon>Neoptera</taxon>
        <taxon>Paraneoptera</taxon>
        <taxon>Hemiptera</taxon>
        <taxon>Sternorrhyncha</taxon>
        <taxon>Aphidomorpha</taxon>
        <taxon>Aphidoidea</taxon>
        <taxon>Aphididae</taxon>
        <taxon>Sipha</taxon>
    </lineage>
</organism>
<keyword evidence="9 10" id="KW-0275">Fatty acid biosynthesis</keyword>
<protein>
    <recommendedName>
        <fullName evidence="10">Elongation of very long chain fatty acids protein</fullName>
        <ecNumber evidence="10">2.3.1.199</ecNumber>
    </recommendedName>
    <alternativeName>
        <fullName evidence="10">Very-long-chain 3-oxoacyl-CoA synthase</fullName>
    </alternativeName>
</protein>
<keyword evidence="11" id="KW-1185">Reference proteome</keyword>